<proteinExistence type="inferred from homology"/>
<evidence type="ECO:0000313" key="16">
    <source>
        <dbReference type="EMBL" id="KAF4734787.1"/>
    </source>
</evidence>
<dbReference type="Pfam" id="PF02978">
    <property type="entry name" value="SRP_SPB"/>
    <property type="match status" value="1"/>
</dbReference>
<keyword evidence="6" id="KW-0378">Hydrolase</keyword>
<evidence type="ECO:0000256" key="2">
    <source>
        <dbReference type="ARBA" id="ARBA00004496"/>
    </source>
</evidence>
<dbReference type="PANTHER" id="PTHR11564">
    <property type="entry name" value="SIGNAL RECOGNITION PARTICLE 54K PROTEIN SRP54"/>
    <property type="match status" value="1"/>
</dbReference>
<dbReference type="Gene3D" id="3.40.50.300">
    <property type="entry name" value="P-loop containing nucleotide triphosphate hydrolases"/>
    <property type="match status" value="1"/>
</dbReference>
<dbReference type="GO" id="GO:0005829">
    <property type="term" value="C:cytosol"/>
    <property type="evidence" value="ECO:0007669"/>
    <property type="project" value="TreeGrafter"/>
</dbReference>
<dbReference type="Proteomes" id="UP000553632">
    <property type="component" value="Unassembled WGS sequence"/>
</dbReference>
<evidence type="ECO:0000313" key="17">
    <source>
        <dbReference type="Proteomes" id="UP000553632"/>
    </source>
</evidence>
<evidence type="ECO:0000256" key="11">
    <source>
        <dbReference type="ARBA" id="ARBA00023274"/>
    </source>
</evidence>
<dbReference type="CDD" id="cd17875">
    <property type="entry name" value="SRP54_G"/>
    <property type="match status" value="1"/>
</dbReference>
<dbReference type="Gene3D" id="1.20.120.140">
    <property type="entry name" value="Signal recognition particle SRP54, nucleotide-binding domain"/>
    <property type="match status" value="1"/>
</dbReference>
<dbReference type="InterPro" id="IPR036891">
    <property type="entry name" value="Signal_recog_part_SRP54_M_sf"/>
</dbReference>
<evidence type="ECO:0000256" key="9">
    <source>
        <dbReference type="ARBA" id="ARBA00023134"/>
    </source>
</evidence>
<comment type="function">
    <text evidence="13">Component of the signal recognition particle (SRP) complex, a ribonucleoprotein complex that mediates the cotranslational targeting of secretory and membrane proteins to the endoplasmic reticulum (ER).</text>
</comment>
<comment type="domain">
    <text evidence="13">The NG domain, also named G domain, is a special guanosine triphosphatase (GTPase) domain, which binds GTP and forms a guanosine 5'-triphosphate (GTP)-dependent complex with a homologous NG domain in the SRP receptor subunit SRPRA. The two NG domains undergo cooperative rearrangements upon their assembly, which culminate in the reciprocal activation of the GTPase activity of one another. SRP receptor compaction upon binding with cargo-loaded SRP and GTPase rearrangement drive SRP-mediated cotranslational protein translocation into the ER.</text>
</comment>
<name>A0A7J6SPX1_PEROL</name>
<keyword evidence="8 13" id="KW-0694">RNA-binding</keyword>
<dbReference type="InterPro" id="IPR036225">
    <property type="entry name" value="SRP/SRP_N"/>
</dbReference>
<evidence type="ECO:0000256" key="6">
    <source>
        <dbReference type="ARBA" id="ARBA00022801"/>
    </source>
</evidence>
<dbReference type="GO" id="GO:0005525">
    <property type="term" value="F:GTP binding"/>
    <property type="evidence" value="ECO:0007669"/>
    <property type="project" value="UniProtKB-UniRule"/>
</dbReference>
<dbReference type="Pfam" id="PF02881">
    <property type="entry name" value="SRP54_N"/>
    <property type="match status" value="1"/>
</dbReference>
<dbReference type="InterPro" id="IPR022941">
    <property type="entry name" value="SRP54"/>
</dbReference>
<protein>
    <recommendedName>
        <fullName evidence="13">Signal recognition particle 54 kDa protein</fullName>
    </recommendedName>
</protein>
<dbReference type="GO" id="GO:0005783">
    <property type="term" value="C:endoplasmic reticulum"/>
    <property type="evidence" value="ECO:0007669"/>
    <property type="project" value="UniProtKB-SubCell"/>
</dbReference>
<dbReference type="InterPro" id="IPR004125">
    <property type="entry name" value="Signal_recog_particle_SRP54_M"/>
</dbReference>
<dbReference type="InterPro" id="IPR003593">
    <property type="entry name" value="AAA+_ATPase"/>
</dbReference>
<dbReference type="FunFam" id="3.40.50.300:FF:000022">
    <property type="entry name" value="Signal recognition particle 54 kDa subunit"/>
    <property type="match status" value="1"/>
</dbReference>
<reference evidence="16 17" key="1">
    <citation type="submission" date="2020-04" db="EMBL/GenBank/DDBJ databases">
        <title>Perkinsus olseni comparative genomics.</title>
        <authorList>
            <person name="Bogema D.R."/>
        </authorList>
    </citation>
    <scope>NUCLEOTIDE SEQUENCE [LARGE SCALE GENOMIC DNA]</scope>
    <source>
        <strain evidence="16 17">ATCC PRA-207</strain>
    </source>
</reference>
<evidence type="ECO:0000256" key="4">
    <source>
        <dbReference type="ARBA" id="ARBA00022490"/>
    </source>
</evidence>
<dbReference type="SUPFAM" id="SSF47364">
    <property type="entry name" value="Domain of the SRP/SRP receptor G-proteins"/>
    <property type="match status" value="1"/>
</dbReference>
<dbReference type="OMA" id="XYTEMDP"/>
<accession>A0A7J6SPX1</accession>
<feature type="non-terminal residue" evidence="16">
    <location>
        <position position="512"/>
    </location>
</feature>
<dbReference type="InterPro" id="IPR013822">
    <property type="entry name" value="Signal_recog_particl_SRP54_hlx"/>
</dbReference>
<dbReference type="EMBL" id="JABANO010016668">
    <property type="protein sequence ID" value="KAF4734787.1"/>
    <property type="molecule type" value="Genomic_DNA"/>
</dbReference>
<dbReference type="AlphaFoldDB" id="A0A7J6SPX1"/>
<comment type="caution">
    <text evidence="16">The sequence shown here is derived from an EMBL/GenBank/DDBJ whole genome shotgun (WGS) entry which is preliminary data.</text>
</comment>
<dbReference type="Pfam" id="PF00448">
    <property type="entry name" value="SRP54"/>
    <property type="match status" value="1"/>
</dbReference>
<keyword evidence="5 13" id="KW-0547">Nucleotide-binding</keyword>
<evidence type="ECO:0000259" key="15">
    <source>
        <dbReference type="PROSITE" id="PS00300"/>
    </source>
</evidence>
<gene>
    <name evidence="16" type="ORF">FOZ63_018941</name>
</gene>
<sequence length="512" mass="56504">AQHFCHKFQMVLNDLSSQLTSALRSLQKAASSLNEEDDEALEECLKEIAKALLQADVNVKYVSKLRQSIRTHMKLYEGTAINRHKTVRKLVFDELVNLLTPSRPPRKLTKGRSSVVMFVGLQGSGKTTSCTKYALYYQRRGWKVALVCADTFRAGAFDQLRQNATKARIPFYGSHTITDPVQVASEGVALFKEERYDLIIVDTSGRHKQESALFDEMKQVSDAVKPDDVIFVMDSHIGQACSTQATAFSSAVDVGSVIITKLDGHAKGGGALSAVAATDSPIIFIGTGEHLDDFERFEVKGFVGRLLGMGDLAGLADSIANAVNIDEQKETMERLQAGKAFTLRDLYSQLQAVMNMGSMSKMLSMIPGMGGNANAMMSDEASIKRVKGFLVMMDSLTSAEMDAVKPIYEGSRIMRISRGSGHHPYAVIELIEEHKRMQKMLQRMGKTGLLSKAGDLTNMVRNPQQVINKLKASVDHDTLARMGGAENFFNMLKGMEQNEEMQALSKKLNKKR</sequence>
<dbReference type="SMART" id="SM00382">
    <property type="entry name" value="AAA"/>
    <property type="match status" value="1"/>
</dbReference>
<dbReference type="InterPro" id="IPR000897">
    <property type="entry name" value="SRP54_GTPase_dom"/>
</dbReference>
<comment type="domain">
    <text evidence="13">The M domain binds the 7SL RNA in presence of SRP19 and binds the signal sequence of presecretory proteins.</text>
</comment>
<evidence type="ECO:0000256" key="1">
    <source>
        <dbReference type="ARBA" id="ARBA00004240"/>
    </source>
</evidence>
<evidence type="ECO:0000256" key="7">
    <source>
        <dbReference type="ARBA" id="ARBA00022824"/>
    </source>
</evidence>
<dbReference type="HAMAP" id="MF_00306">
    <property type="entry name" value="SRP54"/>
    <property type="match status" value="1"/>
</dbReference>
<dbReference type="GO" id="GO:0030942">
    <property type="term" value="F:endoplasmic reticulum signal peptide binding"/>
    <property type="evidence" value="ECO:0007669"/>
    <property type="project" value="TreeGrafter"/>
</dbReference>
<organism evidence="16 17">
    <name type="scientific">Perkinsus olseni</name>
    <name type="common">Perkinsus atlanticus</name>
    <dbReference type="NCBI Taxonomy" id="32597"/>
    <lineage>
        <taxon>Eukaryota</taxon>
        <taxon>Sar</taxon>
        <taxon>Alveolata</taxon>
        <taxon>Perkinsozoa</taxon>
        <taxon>Perkinsea</taxon>
        <taxon>Perkinsida</taxon>
        <taxon>Perkinsidae</taxon>
        <taxon>Perkinsus</taxon>
    </lineage>
</organism>
<dbReference type="SUPFAM" id="SSF47446">
    <property type="entry name" value="Signal peptide-binding domain"/>
    <property type="match status" value="1"/>
</dbReference>
<dbReference type="InterPro" id="IPR042101">
    <property type="entry name" value="SRP54_N_sf"/>
</dbReference>
<dbReference type="PROSITE" id="PS00300">
    <property type="entry name" value="SRP54"/>
    <property type="match status" value="1"/>
</dbReference>
<comment type="subcellular location">
    <subcellularLocation>
        <location evidence="2 13">Cytoplasm</location>
    </subcellularLocation>
    <subcellularLocation>
        <location evidence="1">Endoplasmic reticulum</location>
    </subcellularLocation>
</comment>
<dbReference type="InterPro" id="IPR006325">
    <property type="entry name" value="SRP54_euk"/>
</dbReference>
<evidence type="ECO:0000256" key="5">
    <source>
        <dbReference type="ARBA" id="ARBA00022741"/>
    </source>
</evidence>
<dbReference type="PANTHER" id="PTHR11564:SF5">
    <property type="entry name" value="SIGNAL RECOGNITION PARTICLE SUBUNIT SRP54"/>
    <property type="match status" value="1"/>
</dbReference>
<dbReference type="InterPro" id="IPR027417">
    <property type="entry name" value="P-loop_NTPase"/>
</dbReference>
<evidence type="ECO:0000256" key="3">
    <source>
        <dbReference type="ARBA" id="ARBA00005450"/>
    </source>
</evidence>
<dbReference type="GO" id="GO:0003924">
    <property type="term" value="F:GTPase activity"/>
    <property type="evidence" value="ECO:0007669"/>
    <property type="project" value="UniProtKB-UniRule"/>
</dbReference>
<dbReference type="GO" id="GO:0008312">
    <property type="term" value="F:7S RNA binding"/>
    <property type="evidence" value="ECO:0007669"/>
    <property type="project" value="UniProtKB-UniRule"/>
</dbReference>
<keyword evidence="4 13" id="KW-0963">Cytoplasm</keyword>
<evidence type="ECO:0000256" key="8">
    <source>
        <dbReference type="ARBA" id="ARBA00022884"/>
    </source>
</evidence>
<keyword evidence="9 13" id="KW-0342">GTP-binding</keyword>
<dbReference type="SMART" id="SM00962">
    <property type="entry name" value="SRP54"/>
    <property type="match status" value="1"/>
</dbReference>
<dbReference type="GO" id="GO:0005786">
    <property type="term" value="C:signal recognition particle, endoplasmic reticulum targeting"/>
    <property type="evidence" value="ECO:0007669"/>
    <property type="project" value="UniProtKB-UniRule"/>
</dbReference>
<keyword evidence="7" id="KW-0256">Endoplasmic reticulum</keyword>
<dbReference type="NCBIfam" id="TIGR01425">
    <property type="entry name" value="SRP54_euk"/>
    <property type="match status" value="1"/>
</dbReference>
<dbReference type="GO" id="GO:0006616">
    <property type="term" value="P:SRP-dependent cotranslational protein targeting to membrane, translocation"/>
    <property type="evidence" value="ECO:0007669"/>
    <property type="project" value="TreeGrafter"/>
</dbReference>
<feature type="domain" description="SRP54-type proteins GTP-binding" evidence="15">
    <location>
        <begin position="281"/>
        <end position="294"/>
    </location>
</feature>
<keyword evidence="14" id="KW-0175">Coiled coil</keyword>
<evidence type="ECO:0000256" key="13">
    <source>
        <dbReference type="RuleBase" id="RU364034"/>
    </source>
</evidence>
<evidence type="ECO:0000256" key="14">
    <source>
        <dbReference type="SAM" id="Coils"/>
    </source>
</evidence>
<dbReference type="SMART" id="SM00963">
    <property type="entry name" value="SRP54_N"/>
    <property type="match status" value="1"/>
</dbReference>
<comment type="catalytic activity">
    <reaction evidence="12">
        <text>GTP + H2O = GDP + phosphate + H(+)</text>
        <dbReference type="Rhea" id="RHEA:19669"/>
        <dbReference type="ChEBI" id="CHEBI:15377"/>
        <dbReference type="ChEBI" id="CHEBI:15378"/>
        <dbReference type="ChEBI" id="CHEBI:37565"/>
        <dbReference type="ChEBI" id="CHEBI:43474"/>
        <dbReference type="ChEBI" id="CHEBI:58189"/>
        <dbReference type="EC" id="3.6.5.4"/>
    </reaction>
    <physiologicalReaction direction="left-to-right" evidence="12">
        <dbReference type="Rhea" id="RHEA:19670"/>
    </physiologicalReaction>
</comment>
<comment type="similarity">
    <text evidence="3 13">Belongs to the GTP-binding SRP family. SRP54 subfamily.</text>
</comment>
<keyword evidence="17" id="KW-1185">Reference proteome</keyword>
<dbReference type="SUPFAM" id="SSF52540">
    <property type="entry name" value="P-loop containing nucleoside triphosphate hydrolases"/>
    <property type="match status" value="1"/>
</dbReference>
<evidence type="ECO:0000256" key="12">
    <source>
        <dbReference type="ARBA" id="ARBA00048157"/>
    </source>
</evidence>
<keyword evidence="11 13" id="KW-0687">Ribonucleoprotein</keyword>
<keyword evidence="10 13" id="KW-0733">Signal recognition particle</keyword>
<feature type="coiled-coil region" evidence="14">
    <location>
        <begin position="16"/>
        <end position="43"/>
    </location>
</feature>
<dbReference type="Gene3D" id="1.10.260.30">
    <property type="entry name" value="Signal recognition particle, SRP54 subunit, M-domain"/>
    <property type="match status" value="1"/>
</dbReference>
<evidence type="ECO:0000256" key="10">
    <source>
        <dbReference type="ARBA" id="ARBA00023135"/>
    </source>
</evidence>